<dbReference type="Pfam" id="PF18628">
    <property type="entry name" value="P2_N"/>
    <property type="match status" value="1"/>
</dbReference>
<feature type="domain" description="Viral coat protein P2 N-terminal" evidence="1">
    <location>
        <begin position="13"/>
        <end position="147"/>
    </location>
</feature>
<protein>
    <submittedName>
        <fullName evidence="3">Major capsid protein P2</fullName>
    </submittedName>
</protein>
<organism evidence="3 4">
    <name type="scientific">Vibrio algarum</name>
    <dbReference type="NCBI Taxonomy" id="3020714"/>
    <lineage>
        <taxon>Bacteria</taxon>
        <taxon>Pseudomonadati</taxon>
        <taxon>Pseudomonadota</taxon>
        <taxon>Gammaproteobacteria</taxon>
        <taxon>Vibrionales</taxon>
        <taxon>Vibrionaceae</taxon>
        <taxon>Vibrio</taxon>
    </lineage>
</organism>
<feature type="domain" description="Viral coat protein P2 C-terminal" evidence="2">
    <location>
        <begin position="157"/>
        <end position="277"/>
    </location>
</feature>
<comment type="caution">
    <text evidence="3">The sequence shown here is derived from an EMBL/GenBank/DDBJ whole genome shotgun (WGS) entry which is preliminary data.</text>
</comment>
<keyword evidence="4" id="KW-1185">Reference proteome</keyword>
<evidence type="ECO:0000259" key="2">
    <source>
        <dbReference type="Pfam" id="PF25513"/>
    </source>
</evidence>
<dbReference type="EMBL" id="JAQLOI010000001">
    <property type="protein sequence ID" value="MDB1122834.1"/>
    <property type="molecule type" value="Genomic_DNA"/>
</dbReference>
<dbReference type="Proteomes" id="UP001210678">
    <property type="component" value="Unassembled WGS sequence"/>
</dbReference>
<name>A0ABT4YP42_9VIBR</name>
<dbReference type="Pfam" id="PF25513">
    <property type="entry name" value="P2_C"/>
    <property type="match status" value="1"/>
</dbReference>
<gene>
    <name evidence="3" type="ORF">PGX00_03635</name>
</gene>
<evidence type="ECO:0000313" key="3">
    <source>
        <dbReference type="EMBL" id="MDB1122834.1"/>
    </source>
</evidence>
<evidence type="ECO:0000313" key="4">
    <source>
        <dbReference type="Proteomes" id="UP001210678"/>
    </source>
</evidence>
<dbReference type="RefSeq" id="WP_272132978.1">
    <property type="nucleotide sequence ID" value="NZ_JAQLOI010000001.1"/>
</dbReference>
<sequence>MQLVKTPFAPRAKELDPVEGVAWGQRPSLRLVPGPTYHDIELITNITDATDIERIEVVNGGDSIVSLSGKSLAVITDHAKVYKEAGRYVIPFGERKARTKIGMRQSDLVTLQGEIWFVYITLKTSPNSVDGNGDPVTQPTIRARAHVLPSQDTRYYMPKINELTWNAAAAGRTPFDYPERSPAVNLKRVHFGGNDITRMRVLRDNIEQFNATKADNDFDLKQAELEPMADHFTLDFISYGFAADGMMNTASNQEFKFEVEKSNAGAIPLIVERVDQVAPLPNQTQK</sequence>
<dbReference type="InterPro" id="IPR041377">
    <property type="entry name" value="P2_N"/>
</dbReference>
<evidence type="ECO:0000259" key="1">
    <source>
        <dbReference type="Pfam" id="PF18628"/>
    </source>
</evidence>
<dbReference type="Gene3D" id="2.60.120.730">
    <property type="match status" value="2"/>
</dbReference>
<dbReference type="InterPro" id="IPR057915">
    <property type="entry name" value="P2_C"/>
</dbReference>
<accession>A0ABT4YP42</accession>
<proteinExistence type="predicted"/>
<reference evidence="3 4" key="1">
    <citation type="submission" date="2023-01" db="EMBL/GenBank/DDBJ databases">
        <title>Vibrio sp. KJ40-1 sp.nov, isolated from marine algae.</title>
        <authorList>
            <person name="Butt M."/>
            <person name="Kim J.M.J."/>
            <person name="Jeon C.O.C."/>
        </authorList>
    </citation>
    <scope>NUCLEOTIDE SEQUENCE [LARGE SCALE GENOMIC DNA]</scope>
    <source>
        <strain evidence="3 4">KJ40-1</strain>
    </source>
</reference>
<dbReference type="InterPro" id="IPR053751">
    <property type="entry name" value="Viral_Major_Capsid_sf"/>
</dbReference>